<dbReference type="EMBL" id="CAIIXF020000001">
    <property type="protein sequence ID" value="CAH1775585.1"/>
    <property type="molecule type" value="Genomic_DNA"/>
</dbReference>
<dbReference type="SUPFAM" id="SSF50998">
    <property type="entry name" value="Quinoprotein alcohol dehydrogenase-like"/>
    <property type="match status" value="1"/>
</dbReference>
<dbReference type="Proteomes" id="UP000749559">
    <property type="component" value="Unassembled WGS sequence"/>
</dbReference>
<dbReference type="PROSITE" id="PS50294">
    <property type="entry name" value="WD_REPEATS_REGION"/>
    <property type="match status" value="6"/>
</dbReference>
<evidence type="ECO:0000256" key="2">
    <source>
        <dbReference type="ARBA" id="ARBA00022574"/>
    </source>
</evidence>
<dbReference type="InterPro" id="IPR020472">
    <property type="entry name" value="WD40_PAC1"/>
</dbReference>
<keyword evidence="2 4" id="KW-0853">WD repeat</keyword>
<dbReference type="Pfam" id="PF00536">
    <property type="entry name" value="SAM_1"/>
    <property type="match status" value="1"/>
</dbReference>
<dbReference type="InterPro" id="IPR001660">
    <property type="entry name" value="SAM"/>
</dbReference>
<feature type="repeat" description="WD" evidence="4">
    <location>
        <begin position="13"/>
        <end position="43"/>
    </location>
</feature>
<dbReference type="PANTHER" id="PTHR46573">
    <property type="entry name" value="WD REPEAT, SAM AND U-BOX DOMAIN-CONTAINING PROTEIN 1"/>
    <property type="match status" value="1"/>
</dbReference>
<dbReference type="GO" id="GO:0016567">
    <property type="term" value="P:protein ubiquitination"/>
    <property type="evidence" value="ECO:0007669"/>
    <property type="project" value="InterPro"/>
</dbReference>
<feature type="repeat" description="WD" evidence="4">
    <location>
        <begin position="253"/>
        <end position="294"/>
    </location>
</feature>
<dbReference type="AlphaFoldDB" id="A0A8S4N2Y7"/>
<reference evidence="7" key="1">
    <citation type="submission" date="2022-03" db="EMBL/GenBank/DDBJ databases">
        <authorList>
            <person name="Martin C."/>
        </authorList>
    </citation>
    <scope>NUCLEOTIDE SEQUENCE</scope>
</reference>
<evidence type="ECO:0000313" key="8">
    <source>
        <dbReference type="Proteomes" id="UP000749559"/>
    </source>
</evidence>
<feature type="repeat" description="WD" evidence="4">
    <location>
        <begin position="141"/>
        <end position="173"/>
    </location>
</feature>
<evidence type="ECO:0000259" key="6">
    <source>
        <dbReference type="PROSITE" id="PS51698"/>
    </source>
</evidence>
<organism evidence="7 8">
    <name type="scientific">Owenia fusiformis</name>
    <name type="common">Polychaete worm</name>
    <dbReference type="NCBI Taxonomy" id="6347"/>
    <lineage>
        <taxon>Eukaryota</taxon>
        <taxon>Metazoa</taxon>
        <taxon>Spiralia</taxon>
        <taxon>Lophotrochozoa</taxon>
        <taxon>Annelida</taxon>
        <taxon>Polychaeta</taxon>
        <taxon>Sedentaria</taxon>
        <taxon>Canalipalpata</taxon>
        <taxon>Sabellida</taxon>
        <taxon>Oweniida</taxon>
        <taxon>Oweniidae</taxon>
        <taxon>Owenia</taxon>
    </lineage>
</organism>
<proteinExistence type="predicted"/>
<dbReference type="CDD" id="cd16655">
    <property type="entry name" value="RING-Ubox_WDSUB1-like"/>
    <property type="match status" value="1"/>
</dbReference>
<dbReference type="Pfam" id="PF00400">
    <property type="entry name" value="WD40"/>
    <property type="match status" value="7"/>
</dbReference>
<gene>
    <name evidence="7" type="ORF">OFUS_LOCUS2875</name>
</gene>
<feature type="repeat" description="WD" evidence="4">
    <location>
        <begin position="55"/>
        <end position="96"/>
    </location>
</feature>
<protein>
    <recommendedName>
        <fullName evidence="1">WD repeat, SAM and U-box domain-containing protein 1</fullName>
    </recommendedName>
</protein>
<dbReference type="GO" id="GO:0004842">
    <property type="term" value="F:ubiquitin-protein transferase activity"/>
    <property type="evidence" value="ECO:0007669"/>
    <property type="project" value="InterPro"/>
</dbReference>
<dbReference type="Gene3D" id="3.30.40.10">
    <property type="entry name" value="Zinc/RING finger domain, C3HC4 (zinc finger)"/>
    <property type="match status" value="1"/>
</dbReference>
<dbReference type="PROSITE" id="PS00678">
    <property type="entry name" value="WD_REPEATS_1"/>
    <property type="match status" value="4"/>
</dbReference>
<dbReference type="SMART" id="SM00320">
    <property type="entry name" value="WD40"/>
    <property type="match status" value="7"/>
</dbReference>
<dbReference type="InterPro" id="IPR013083">
    <property type="entry name" value="Znf_RING/FYVE/PHD"/>
</dbReference>
<dbReference type="CDD" id="cd00200">
    <property type="entry name" value="WD40"/>
    <property type="match status" value="1"/>
</dbReference>
<dbReference type="InterPro" id="IPR001680">
    <property type="entry name" value="WD40_rpt"/>
</dbReference>
<dbReference type="InterPro" id="IPR052085">
    <property type="entry name" value="WD-SAM-U-box"/>
</dbReference>
<dbReference type="SUPFAM" id="SSF57850">
    <property type="entry name" value="RING/U-box"/>
    <property type="match status" value="1"/>
</dbReference>
<dbReference type="SMART" id="SM00454">
    <property type="entry name" value="SAM"/>
    <property type="match status" value="1"/>
</dbReference>
<accession>A0A8S4N2Y7</accession>
<evidence type="ECO:0000313" key="7">
    <source>
        <dbReference type="EMBL" id="CAH1775585.1"/>
    </source>
</evidence>
<dbReference type="OrthoDB" id="10064100at2759"/>
<dbReference type="InterPro" id="IPR011047">
    <property type="entry name" value="Quinoprotein_ADH-like_sf"/>
</dbReference>
<dbReference type="Gene3D" id="1.10.150.50">
    <property type="entry name" value="Transcription Factor, Ets-1"/>
    <property type="match status" value="1"/>
</dbReference>
<dbReference type="InterPro" id="IPR019775">
    <property type="entry name" value="WD40_repeat_CS"/>
</dbReference>
<dbReference type="Pfam" id="PF04564">
    <property type="entry name" value="U-box"/>
    <property type="match status" value="1"/>
</dbReference>
<name>A0A8S4N2Y7_OWEFU</name>
<dbReference type="Gene3D" id="2.130.10.10">
    <property type="entry name" value="YVTN repeat-like/Quinoprotein amine dehydrogenase"/>
    <property type="match status" value="3"/>
</dbReference>
<keyword evidence="3" id="KW-0677">Repeat</keyword>
<dbReference type="PROSITE" id="PS50082">
    <property type="entry name" value="WD_REPEATS_2"/>
    <property type="match status" value="7"/>
</dbReference>
<dbReference type="PANTHER" id="PTHR46573:SF1">
    <property type="entry name" value="WD REPEAT, SAM AND U-BOX DOMAIN-CONTAINING PROTEIN 1"/>
    <property type="match status" value="1"/>
</dbReference>
<feature type="domain" description="U-box" evidence="6">
    <location>
        <begin position="436"/>
        <end position="507"/>
    </location>
</feature>
<evidence type="ECO:0000256" key="3">
    <source>
        <dbReference type="ARBA" id="ARBA00022737"/>
    </source>
</evidence>
<feature type="repeat" description="WD" evidence="4">
    <location>
        <begin position="295"/>
        <end position="336"/>
    </location>
</feature>
<dbReference type="InterPro" id="IPR013761">
    <property type="entry name" value="SAM/pointed_sf"/>
</dbReference>
<feature type="repeat" description="WD" evidence="4">
    <location>
        <begin position="98"/>
        <end position="131"/>
    </location>
</feature>
<dbReference type="InterPro" id="IPR003613">
    <property type="entry name" value="Ubox_domain"/>
</dbReference>
<dbReference type="InterPro" id="IPR015943">
    <property type="entry name" value="WD40/YVTN_repeat-like_dom_sf"/>
</dbReference>
<evidence type="ECO:0000259" key="5">
    <source>
        <dbReference type="PROSITE" id="PS50105"/>
    </source>
</evidence>
<dbReference type="PROSITE" id="PS50105">
    <property type="entry name" value="SAM_DOMAIN"/>
    <property type="match status" value="1"/>
</dbReference>
<feature type="repeat" description="WD" evidence="4">
    <location>
        <begin position="220"/>
        <end position="235"/>
    </location>
</feature>
<dbReference type="SMART" id="SM00504">
    <property type="entry name" value="Ubox"/>
    <property type="match status" value="1"/>
</dbReference>
<evidence type="ECO:0000256" key="1">
    <source>
        <dbReference type="ARBA" id="ARBA00020894"/>
    </source>
</evidence>
<sequence>MSAATVGSLKHKITAHNGDVTGVAFSNKTFATCSGDKTLRLWSTIDWTELPFSPLCEHKYMVHCVTFSPFGGQLATSSTDGRAIVWDARSAKKIVEFEHSSRSSIRVCRFSPDSTLLATGCDDDTVCLWDIGLKKLKSQFEGGHEAAIVALGFSPCGSYLCSGTPDGDLKVWDAKYGHGKFLAEEKEAHDLGVNCCEFSPSYGSAGCLSQVSVAAQLHFLLATGGHDNTVKLWDVISDVAGSPNLTVALRDTLIGHSESVMCLNFSPNGKILASGSGDKTVKLWNPLKGEVLHTISGHGRYVMCCAFSTDGDLLATGSNDKTVCLWNIVSEEELANAPGYEEEEEDLVIVNPDSLKDFTKWKVEDVCKWLAEIGLTQYQENFKKNAIDGTELKTLNDTTLNSALGIGALGHRNKILRSIQRILEHPYVQPLELDAGVPDEYLCPITREVMRDPVIASDGYTYERSALESWVKSGKSRSPMTNAPLLSTDLTPNRSLKMLIARHSLKS</sequence>
<keyword evidence="8" id="KW-1185">Reference proteome</keyword>
<dbReference type="PROSITE" id="PS51698">
    <property type="entry name" value="U_BOX"/>
    <property type="match status" value="1"/>
</dbReference>
<evidence type="ECO:0000256" key="4">
    <source>
        <dbReference type="PROSITE-ProRule" id="PRU00221"/>
    </source>
</evidence>
<comment type="caution">
    <text evidence="7">The sequence shown here is derived from an EMBL/GenBank/DDBJ whole genome shotgun (WGS) entry which is preliminary data.</text>
</comment>
<dbReference type="SUPFAM" id="SSF47769">
    <property type="entry name" value="SAM/Pointed domain"/>
    <property type="match status" value="1"/>
</dbReference>
<feature type="domain" description="SAM" evidence="5">
    <location>
        <begin position="361"/>
        <end position="425"/>
    </location>
</feature>
<dbReference type="PRINTS" id="PR00320">
    <property type="entry name" value="GPROTEINBRPT"/>
</dbReference>